<name>A0ABW3NRA1_9FLAO</name>
<dbReference type="InterPro" id="IPR024530">
    <property type="entry name" value="QSregVF_b"/>
</dbReference>
<evidence type="ECO:0000313" key="2">
    <source>
        <dbReference type="Proteomes" id="UP001597131"/>
    </source>
</evidence>
<gene>
    <name evidence="1" type="ORF">ACFQ3Q_06700</name>
</gene>
<comment type="caution">
    <text evidence="1">The sequence shown here is derived from an EMBL/GenBank/DDBJ whole genome shotgun (WGS) entry which is preliminary data.</text>
</comment>
<dbReference type="Pfam" id="PF12843">
    <property type="entry name" value="QSregVF_b"/>
    <property type="match status" value="1"/>
</dbReference>
<protein>
    <submittedName>
        <fullName evidence="1">DUF3820 family protein</fullName>
    </submittedName>
</protein>
<dbReference type="RefSeq" id="WP_380744162.1">
    <property type="nucleotide sequence ID" value="NZ_JBHTLI010000001.1"/>
</dbReference>
<evidence type="ECO:0000313" key="1">
    <source>
        <dbReference type="EMBL" id="MFD1095429.1"/>
    </source>
</evidence>
<organism evidence="1 2">
    <name type="scientific">Salegentibacter chungangensis</name>
    <dbReference type="NCBI Taxonomy" id="1335724"/>
    <lineage>
        <taxon>Bacteria</taxon>
        <taxon>Pseudomonadati</taxon>
        <taxon>Bacteroidota</taxon>
        <taxon>Flavobacteriia</taxon>
        <taxon>Flavobacteriales</taxon>
        <taxon>Flavobacteriaceae</taxon>
        <taxon>Salegentibacter</taxon>
    </lineage>
</organism>
<dbReference type="EMBL" id="JBHTLI010000001">
    <property type="protein sequence ID" value="MFD1095429.1"/>
    <property type="molecule type" value="Genomic_DNA"/>
</dbReference>
<keyword evidence="2" id="KW-1185">Reference proteome</keyword>
<accession>A0ABW3NRA1</accession>
<reference evidence="2" key="1">
    <citation type="journal article" date="2019" name="Int. J. Syst. Evol. Microbiol.">
        <title>The Global Catalogue of Microorganisms (GCM) 10K type strain sequencing project: providing services to taxonomists for standard genome sequencing and annotation.</title>
        <authorList>
            <consortium name="The Broad Institute Genomics Platform"/>
            <consortium name="The Broad Institute Genome Sequencing Center for Infectious Disease"/>
            <person name="Wu L."/>
            <person name="Ma J."/>
        </authorList>
    </citation>
    <scope>NUCLEOTIDE SEQUENCE [LARGE SCALE GENOMIC DNA]</scope>
    <source>
        <strain evidence="2">CCUG 64793</strain>
    </source>
</reference>
<dbReference type="Proteomes" id="UP001597131">
    <property type="component" value="Unassembled WGS sequence"/>
</dbReference>
<proteinExistence type="predicted"/>
<sequence length="79" mass="9572">MSIQPSQKALIELAHAKMYFGKYKDYYLSDIPEYYMVWYRQKGFPEGKLGQQMQQVYELKVNGMERLLTDIRRRYPLAR</sequence>